<protein>
    <submittedName>
        <fullName evidence="3">Uncharacterized protein</fullName>
    </submittedName>
</protein>
<organism evidence="3 4">
    <name type="scientific">Elysia crispata</name>
    <name type="common">lettuce slug</name>
    <dbReference type="NCBI Taxonomy" id="231223"/>
    <lineage>
        <taxon>Eukaryota</taxon>
        <taxon>Metazoa</taxon>
        <taxon>Spiralia</taxon>
        <taxon>Lophotrochozoa</taxon>
        <taxon>Mollusca</taxon>
        <taxon>Gastropoda</taxon>
        <taxon>Heterobranchia</taxon>
        <taxon>Euthyneura</taxon>
        <taxon>Panpulmonata</taxon>
        <taxon>Sacoglossa</taxon>
        <taxon>Placobranchoidea</taxon>
        <taxon>Plakobranchidae</taxon>
        <taxon>Elysia</taxon>
    </lineage>
</organism>
<sequence length="125" mass="12841">MPDNATKNRVSGGGETEWSSCSPTGHIISIPRPQSNTFQLHRSAMNSQLAFLLVLACLCASTLAGGYGFGVMPFGLGLGGYGMGLGLGGLYGGYGMGLGFGGMYGGYGLGMGFGYPGMYGFGKYY</sequence>
<evidence type="ECO:0000313" key="3">
    <source>
        <dbReference type="EMBL" id="KAK3749347.1"/>
    </source>
</evidence>
<evidence type="ECO:0000313" key="4">
    <source>
        <dbReference type="Proteomes" id="UP001283361"/>
    </source>
</evidence>
<dbReference type="AlphaFoldDB" id="A0AAE0YLM5"/>
<comment type="caution">
    <text evidence="3">The sequence shown here is derived from an EMBL/GenBank/DDBJ whole genome shotgun (WGS) entry which is preliminary data.</text>
</comment>
<feature type="transmembrane region" description="Helical" evidence="2">
    <location>
        <begin position="49"/>
        <end position="71"/>
    </location>
</feature>
<keyword evidence="4" id="KW-1185">Reference proteome</keyword>
<dbReference type="EMBL" id="JAWDGP010005946">
    <property type="protein sequence ID" value="KAK3749347.1"/>
    <property type="molecule type" value="Genomic_DNA"/>
</dbReference>
<keyword evidence="2" id="KW-1133">Transmembrane helix</keyword>
<accession>A0AAE0YLM5</accession>
<name>A0AAE0YLM5_9GAST</name>
<reference evidence="3" key="1">
    <citation type="journal article" date="2023" name="G3 (Bethesda)">
        <title>A reference genome for the long-term kleptoplast-retaining sea slug Elysia crispata morphotype clarki.</title>
        <authorList>
            <person name="Eastman K.E."/>
            <person name="Pendleton A.L."/>
            <person name="Shaikh M.A."/>
            <person name="Suttiyut T."/>
            <person name="Ogas R."/>
            <person name="Tomko P."/>
            <person name="Gavelis G."/>
            <person name="Widhalm J.R."/>
            <person name="Wisecaver J.H."/>
        </authorList>
    </citation>
    <scope>NUCLEOTIDE SEQUENCE</scope>
    <source>
        <strain evidence="3">ECLA1</strain>
    </source>
</reference>
<keyword evidence="2" id="KW-0812">Transmembrane</keyword>
<proteinExistence type="predicted"/>
<dbReference type="Proteomes" id="UP001283361">
    <property type="component" value="Unassembled WGS sequence"/>
</dbReference>
<evidence type="ECO:0000256" key="1">
    <source>
        <dbReference type="SAM" id="MobiDB-lite"/>
    </source>
</evidence>
<gene>
    <name evidence="3" type="ORF">RRG08_056226</name>
</gene>
<feature type="transmembrane region" description="Helical" evidence="2">
    <location>
        <begin position="91"/>
        <end position="115"/>
    </location>
</feature>
<keyword evidence="2" id="KW-0472">Membrane</keyword>
<evidence type="ECO:0000256" key="2">
    <source>
        <dbReference type="SAM" id="Phobius"/>
    </source>
</evidence>
<feature type="region of interest" description="Disordered" evidence="1">
    <location>
        <begin position="1"/>
        <end position="23"/>
    </location>
</feature>